<protein>
    <submittedName>
        <fullName evidence="2">Uncharacterized protein</fullName>
    </submittedName>
</protein>
<dbReference type="AlphaFoldDB" id="A0A382JSR6"/>
<dbReference type="EMBL" id="UINC01076022">
    <property type="protein sequence ID" value="SVC14786.1"/>
    <property type="molecule type" value="Genomic_DNA"/>
</dbReference>
<gene>
    <name evidence="2" type="ORF">METZ01_LOCUS267640</name>
</gene>
<proteinExistence type="predicted"/>
<reference evidence="2" key="1">
    <citation type="submission" date="2018-05" db="EMBL/GenBank/DDBJ databases">
        <authorList>
            <person name="Lanie J.A."/>
            <person name="Ng W.-L."/>
            <person name="Kazmierczak K.M."/>
            <person name="Andrzejewski T.M."/>
            <person name="Davidsen T.M."/>
            <person name="Wayne K.J."/>
            <person name="Tettelin H."/>
            <person name="Glass J.I."/>
            <person name="Rusch D."/>
            <person name="Podicherti R."/>
            <person name="Tsui H.-C.T."/>
            <person name="Winkler M.E."/>
        </authorList>
    </citation>
    <scope>NUCLEOTIDE SEQUENCE</scope>
</reference>
<evidence type="ECO:0000313" key="2">
    <source>
        <dbReference type="EMBL" id="SVC14786.1"/>
    </source>
</evidence>
<name>A0A382JSR6_9ZZZZ</name>
<sequence length="34" mass="3916">MVLKSKKSQRKVKEISKKPSPGEHFFIDTMLVVV</sequence>
<feature type="region of interest" description="Disordered" evidence="1">
    <location>
        <begin position="1"/>
        <end position="20"/>
    </location>
</feature>
<feature type="compositionally biased region" description="Basic and acidic residues" evidence="1">
    <location>
        <begin position="11"/>
        <end position="20"/>
    </location>
</feature>
<feature type="compositionally biased region" description="Basic residues" evidence="1">
    <location>
        <begin position="1"/>
        <end position="10"/>
    </location>
</feature>
<organism evidence="2">
    <name type="scientific">marine metagenome</name>
    <dbReference type="NCBI Taxonomy" id="408172"/>
    <lineage>
        <taxon>unclassified sequences</taxon>
        <taxon>metagenomes</taxon>
        <taxon>ecological metagenomes</taxon>
    </lineage>
</organism>
<accession>A0A382JSR6</accession>
<evidence type="ECO:0000256" key="1">
    <source>
        <dbReference type="SAM" id="MobiDB-lite"/>
    </source>
</evidence>